<sequence>MSRWEKMKHGFLHETKKFLIATSYFTIWFYAIGLYNQSQMLHFGVDGADSMFSITVALIKAAFVGKFLITVELLMPIKVNKGKPIFWPLIGHSLIYVVLVMILHANALGIEGYLLHSKPFLEGLLEFGHAKPKNLIMIAFIYWLIIVHYLTYFTVQKAVGEKEFKDIFLGK</sequence>
<gene>
    <name evidence="2" type="ORF">AOC33_05855</name>
</gene>
<evidence type="ECO:0000313" key="3">
    <source>
        <dbReference type="Proteomes" id="UP000215188"/>
    </source>
</evidence>
<accession>A0A229FS53</accession>
<feature type="transmembrane region" description="Helical" evidence="1">
    <location>
        <begin position="94"/>
        <end position="115"/>
    </location>
</feature>
<organism evidence="2 3">
    <name type="scientific">Polynucleobacter cosmopolitanus</name>
    <dbReference type="NCBI Taxonomy" id="351345"/>
    <lineage>
        <taxon>Bacteria</taxon>
        <taxon>Pseudomonadati</taxon>
        <taxon>Pseudomonadota</taxon>
        <taxon>Betaproteobacteria</taxon>
        <taxon>Burkholderiales</taxon>
        <taxon>Burkholderiaceae</taxon>
        <taxon>Polynucleobacter</taxon>
    </lineage>
</organism>
<feature type="transmembrane region" description="Helical" evidence="1">
    <location>
        <begin position="18"/>
        <end position="38"/>
    </location>
</feature>
<proteinExistence type="predicted"/>
<keyword evidence="1" id="KW-0472">Membrane</keyword>
<evidence type="ECO:0000256" key="1">
    <source>
        <dbReference type="SAM" id="Phobius"/>
    </source>
</evidence>
<name>A0A229FS53_9BURK</name>
<dbReference type="Proteomes" id="UP000215188">
    <property type="component" value="Unassembled WGS sequence"/>
</dbReference>
<comment type="caution">
    <text evidence="2">The sequence shown here is derived from an EMBL/GenBank/DDBJ whole genome shotgun (WGS) entry which is preliminary data.</text>
</comment>
<dbReference type="AlphaFoldDB" id="A0A229FS53"/>
<dbReference type="EMBL" id="NJGG01000002">
    <property type="protein sequence ID" value="OXL14845.1"/>
    <property type="molecule type" value="Genomic_DNA"/>
</dbReference>
<feature type="transmembrane region" description="Helical" evidence="1">
    <location>
        <begin position="135"/>
        <end position="155"/>
    </location>
</feature>
<keyword evidence="3" id="KW-1185">Reference proteome</keyword>
<feature type="transmembrane region" description="Helical" evidence="1">
    <location>
        <begin position="50"/>
        <end position="74"/>
    </location>
</feature>
<keyword evidence="1" id="KW-0812">Transmembrane</keyword>
<reference evidence="2 3" key="1">
    <citation type="submission" date="2017-06" db="EMBL/GenBank/DDBJ databases">
        <title>Reclassification of a Polynucleobacter cosmopolitanus strain isolated from tropical Lake Victoria as Polynucleobacter victoriensis comb. nov.</title>
        <authorList>
            <person name="Hahn M.W."/>
        </authorList>
    </citation>
    <scope>NUCLEOTIDE SEQUENCE [LARGE SCALE GENOMIC DNA]</scope>
    <source>
        <strain evidence="2 3">MWH-MoIso2</strain>
    </source>
</reference>
<protein>
    <submittedName>
        <fullName evidence="2">Uncharacterized protein</fullName>
    </submittedName>
</protein>
<evidence type="ECO:0000313" key="2">
    <source>
        <dbReference type="EMBL" id="OXL14845.1"/>
    </source>
</evidence>
<keyword evidence="1" id="KW-1133">Transmembrane helix</keyword>